<dbReference type="EMBL" id="CM056814">
    <property type="protein sequence ID" value="KAJ8626998.1"/>
    <property type="molecule type" value="Genomic_DNA"/>
</dbReference>
<sequence length="124" mass="12846">MNYSCSNVSTPATAPPLPPVNGSSILDPCTLAYCGQGTCMKTSEFGHKCECADGSANLLNMTNFPCLNECTLGADCVNLGVGFPNRSSNPPSLSESGGANKARSNLSRNLLWLILSAISLAMVA</sequence>
<accession>A0ACC2L1V2</accession>
<keyword evidence="2" id="KW-1185">Reference proteome</keyword>
<name>A0ACC2L1V2_PERAE</name>
<gene>
    <name evidence="1" type="ORF">MRB53_020305</name>
</gene>
<evidence type="ECO:0000313" key="1">
    <source>
        <dbReference type="EMBL" id="KAJ8626998.1"/>
    </source>
</evidence>
<evidence type="ECO:0000313" key="2">
    <source>
        <dbReference type="Proteomes" id="UP001234297"/>
    </source>
</evidence>
<proteinExistence type="predicted"/>
<reference evidence="1 2" key="1">
    <citation type="journal article" date="2022" name="Hortic Res">
        <title>A haplotype resolved chromosomal level avocado genome allows analysis of novel avocado genes.</title>
        <authorList>
            <person name="Nath O."/>
            <person name="Fletcher S.J."/>
            <person name="Hayward A."/>
            <person name="Shaw L.M."/>
            <person name="Masouleh A.K."/>
            <person name="Furtado A."/>
            <person name="Henry R.J."/>
            <person name="Mitter N."/>
        </authorList>
    </citation>
    <scope>NUCLEOTIDE SEQUENCE [LARGE SCALE GENOMIC DNA]</scope>
    <source>
        <strain evidence="2">cv. Hass</strain>
    </source>
</reference>
<organism evidence="1 2">
    <name type="scientific">Persea americana</name>
    <name type="common">Avocado</name>
    <dbReference type="NCBI Taxonomy" id="3435"/>
    <lineage>
        <taxon>Eukaryota</taxon>
        <taxon>Viridiplantae</taxon>
        <taxon>Streptophyta</taxon>
        <taxon>Embryophyta</taxon>
        <taxon>Tracheophyta</taxon>
        <taxon>Spermatophyta</taxon>
        <taxon>Magnoliopsida</taxon>
        <taxon>Magnoliidae</taxon>
        <taxon>Laurales</taxon>
        <taxon>Lauraceae</taxon>
        <taxon>Persea</taxon>
    </lineage>
</organism>
<comment type="caution">
    <text evidence="1">The sequence shown here is derived from an EMBL/GenBank/DDBJ whole genome shotgun (WGS) entry which is preliminary data.</text>
</comment>
<protein>
    <submittedName>
        <fullName evidence="1">Uncharacterized protein</fullName>
    </submittedName>
</protein>
<dbReference type="Proteomes" id="UP001234297">
    <property type="component" value="Chromosome 6"/>
</dbReference>